<keyword evidence="4" id="KW-1185">Reference proteome</keyword>
<feature type="coiled-coil region" evidence="1">
    <location>
        <begin position="13"/>
        <end position="40"/>
    </location>
</feature>
<proteinExistence type="predicted"/>
<protein>
    <submittedName>
        <fullName evidence="3">Uncharacterized protein</fullName>
    </submittedName>
</protein>
<feature type="region of interest" description="Disordered" evidence="2">
    <location>
        <begin position="51"/>
        <end position="82"/>
    </location>
</feature>
<dbReference type="EMBL" id="WVTA01000006">
    <property type="protein sequence ID" value="KAK3209476.1"/>
    <property type="molecule type" value="Genomic_DNA"/>
</dbReference>
<dbReference type="Proteomes" id="UP001280581">
    <property type="component" value="Unassembled WGS sequence"/>
</dbReference>
<reference evidence="3 4" key="1">
    <citation type="submission" date="2021-02" db="EMBL/GenBank/DDBJ databases">
        <title>Genome assembly of Pseudopithomyces chartarum.</title>
        <authorList>
            <person name="Jauregui R."/>
            <person name="Singh J."/>
            <person name="Voisey C."/>
        </authorList>
    </citation>
    <scope>NUCLEOTIDE SEQUENCE [LARGE SCALE GENOMIC DNA]</scope>
    <source>
        <strain evidence="3 4">AGR01</strain>
    </source>
</reference>
<evidence type="ECO:0000256" key="1">
    <source>
        <dbReference type="SAM" id="Coils"/>
    </source>
</evidence>
<gene>
    <name evidence="3" type="ORF">GRF29_69g1971492</name>
</gene>
<keyword evidence="1" id="KW-0175">Coiled coil</keyword>
<dbReference type="AlphaFoldDB" id="A0AAN6LYD5"/>
<sequence length="389" mass="44435">MADSEVALLNHKLQEAVRVNKLLLDRIQDLELELAQARQMGYQFQANGPIAATQSTPKHSPPAPSYVPTAKPSAGRHKRTETPEQRFIKQFTPTKVYTMGMEPQNDRGLLHDFFEDIRKWAIRHTVDLDGQQIARCSSYRPLVDMIGNKSDIQHLLADREMLHDIVAALIIRDIVHYAIGEASLIHSDHRAAYQCRDLVTGFALLLEDDVATKHEFCLHQQAFYKELYEEHGHKEWRTKTADGRTDALLVSMFPFLAAKVNADAQHWLGELYVKGYRIGIRLRSNAVKWQILFPVAGMQFDGKRMNNRSLKLAGDPMTTWKELANNPSKFFVRFAITPTITKSDFSTGFEVKEVVHSSLVHTGRQDVFSHKKDSQAGPVKDERRSHHFR</sequence>
<accession>A0AAN6LYD5</accession>
<feature type="region of interest" description="Disordered" evidence="2">
    <location>
        <begin position="366"/>
        <end position="389"/>
    </location>
</feature>
<evidence type="ECO:0000313" key="4">
    <source>
        <dbReference type="Proteomes" id="UP001280581"/>
    </source>
</evidence>
<evidence type="ECO:0000313" key="3">
    <source>
        <dbReference type="EMBL" id="KAK3209476.1"/>
    </source>
</evidence>
<evidence type="ECO:0000256" key="2">
    <source>
        <dbReference type="SAM" id="MobiDB-lite"/>
    </source>
</evidence>
<name>A0AAN6LYD5_9PLEO</name>
<comment type="caution">
    <text evidence="3">The sequence shown here is derived from an EMBL/GenBank/DDBJ whole genome shotgun (WGS) entry which is preliminary data.</text>
</comment>
<organism evidence="3 4">
    <name type="scientific">Pseudopithomyces chartarum</name>
    <dbReference type="NCBI Taxonomy" id="1892770"/>
    <lineage>
        <taxon>Eukaryota</taxon>
        <taxon>Fungi</taxon>
        <taxon>Dikarya</taxon>
        <taxon>Ascomycota</taxon>
        <taxon>Pezizomycotina</taxon>
        <taxon>Dothideomycetes</taxon>
        <taxon>Pleosporomycetidae</taxon>
        <taxon>Pleosporales</taxon>
        <taxon>Massarineae</taxon>
        <taxon>Didymosphaeriaceae</taxon>
        <taxon>Pseudopithomyces</taxon>
    </lineage>
</organism>